<evidence type="ECO:0000313" key="2">
    <source>
        <dbReference type="EMBL" id="KAJ1106012.1"/>
    </source>
</evidence>
<dbReference type="Proteomes" id="UP001066276">
    <property type="component" value="Chromosome 9"/>
</dbReference>
<dbReference type="AlphaFoldDB" id="A0AAV7MRR3"/>
<name>A0AAV7MRR3_PLEWA</name>
<evidence type="ECO:0000313" key="3">
    <source>
        <dbReference type="Proteomes" id="UP001066276"/>
    </source>
</evidence>
<evidence type="ECO:0000256" key="1">
    <source>
        <dbReference type="SAM" id="MobiDB-lite"/>
    </source>
</evidence>
<organism evidence="2 3">
    <name type="scientific">Pleurodeles waltl</name>
    <name type="common">Iberian ribbed newt</name>
    <dbReference type="NCBI Taxonomy" id="8319"/>
    <lineage>
        <taxon>Eukaryota</taxon>
        <taxon>Metazoa</taxon>
        <taxon>Chordata</taxon>
        <taxon>Craniata</taxon>
        <taxon>Vertebrata</taxon>
        <taxon>Euteleostomi</taxon>
        <taxon>Amphibia</taxon>
        <taxon>Batrachia</taxon>
        <taxon>Caudata</taxon>
        <taxon>Salamandroidea</taxon>
        <taxon>Salamandridae</taxon>
        <taxon>Pleurodelinae</taxon>
        <taxon>Pleurodeles</taxon>
    </lineage>
</organism>
<proteinExistence type="predicted"/>
<reference evidence="2" key="1">
    <citation type="journal article" date="2022" name="bioRxiv">
        <title>Sequencing and chromosome-scale assembly of the giantPleurodeles waltlgenome.</title>
        <authorList>
            <person name="Brown T."/>
            <person name="Elewa A."/>
            <person name="Iarovenko S."/>
            <person name="Subramanian E."/>
            <person name="Araus A.J."/>
            <person name="Petzold A."/>
            <person name="Susuki M."/>
            <person name="Suzuki K.-i.T."/>
            <person name="Hayashi T."/>
            <person name="Toyoda A."/>
            <person name="Oliveira C."/>
            <person name="Osipova E."/>
            <person name="Leigh N.D."/>
            <person name="Simon A."/>
            <person name="Yun M.H."/>
        </authorList>
    </citation>
    <scope>NUCLEOTIDE SEQUENCE</scope>
    <source>
        <strain evidence="2">20211129_DDA</strain>
        <tissue evidence="2">Liver</tissue>
    </source>
</reference>
<keyword evidence="3" id="KW-1185">Reference proteome</keyword>
<feature type="region of interest" description="Disordered" evidence="1">
    <location>
        <begin position="1"/>
        <end position="21"/>
    </location>
</feature>
<comment type="caution">
    <text evidence="2">The sequence shown here is derived from an EMBL/GenBank/DDBJ whole genome shotgun (WGS) entry which is preliminary data.</text>
</comment>
<protein>
    <submittedName>
        <fullName evidence="2">Uncharacterized protein</fullName>
    </submittedName>
</protein>
<dbReference type="EMBL" id="JANPWB010000013">
    <property type="protein sequence ID" value="KAJ1106012.1"/>
    <property type="molecule type" value="Genomic_DNA"/>
</dbReference>
<accession>A0AAV7MRR3</accession>
<gene>
    <name evidence="2" type="ORF">NDU88_003415</name>
</gene>
<sequence length="108" mass="11141">MVRPAVQGVLPGSGGGPRPPSWHQGICGPGLNLGLGARYCVPEAPRVDHKGWRFGTDRCLRPGAKDPDGAVDLMRALECGTAGVHDPCNPEQGGTVYAVANTVVEAGI</sequence>